<gene>
    <name evidence="2" type="ORF">HNQ73_001584</name>
</gene>
<evidence type="ECO:0000256" key="1">
    <source>
        <dbReference type="SAM" id="SignalP"/>
    </source>
</evidence>
<protein>
    <submittedName>
        <fullName evidence="2">Uncharacterized protein</fullName>
    </submittedName>
</protein>
<comment type="caution">
    <text evidence="2">The sequence shown here is derived from an EMBL/GenBank/DDBJ whole genome shotgun (WGS) entry which is preliminary data.</text>
</comment>
<proteinExistence type="predicted"/>
<dbReference type="Proteomes" id="UP000588017">
    <property type="component" value="Unassembled WGS sequence"/>
</dbReference>
<accession>A0A841K661</accession>
<name>A0A841K661_9HYPH</name>
<dbReference type="EMBL" id="JACHEH010000003">
    <property type="protein sequence ID" value="MBB6167961.1"/>
    <property type="molecule type" value="Genomic_DNA"/>
</dbReference>
<keyword evidence="3" id="KW-1185">Reference proteome</keyword>
<dbReference type="RefSeq" id="WP_183333959.1">
    <property type="nucleotide sequence ID" value="NZ_BMHX01000003.1"/>
</dbReference>
<organism evidence="2 3">
    <name type="scientific">Chelatococcus composti</name>
    <dbReference type="NCBI Taxonomy" id="1743235"/>
    <lineage>
        <taxon>Bacteria</taxon>
        <taxon>Pseudomonadati</taxon>
        <taxon>Pseudomonadota</taxon>
        <taxon>Alphaproteobacteria</taxon>
        <taxon>Hyphomicrobiales</taxon>
        <taxon>Chelatococcaceae</taxon>
        <taxon>Chelatococcus</taxon>
    </lineage>
</organism>
<dbReference type="AlphaFoldDB" id="A0A841K661"/>
<feature type="signal peptide" evidence="1">
    <location>
        <begin position="1"/>
        <end position="23"/>
    </location>
</feature>
<keyword evidence="1" id="KW-0732">Signal</keyword>
<feature type="chain" id="PRO_5032628497" evidence="1">
    <location>
        <begin position="24"/>
        <end position="333"/>
    </location>
</feature>
<reference evidence="2 3" key="1">
    <citation type="submission" date="2020-08" db="EMBL/GenBank/DDBJ databases">
        <title>Genomic Encyclopedia of Type Strains, Phase IV (KMG-IV): sequencing the most valuable type-strain genomes for metagenomic binning, comparative biology and taxonomic classification.</title>
        <authorList>
            <person name="Goeker M."/>
        </authorList>
    </citation>
    <scope>NUCLEOTIDE SEQUENCE [LARGE SCALE GENOMIC DNA]</scope>
    <source>
        <strain evidence="2 3">DSM 101465</strain>
    </source>
</reference>
<sequence>MSRTIRGLLVAGLLAAAAPSAGAAELAARVDNESEPVLCAEKDNVSLTFTNPQVRHFRIRAVHPAYLGMLDTDRWAADWTSCDMSGDPVHVAEPRRVTFYETPDLWLVGYTYPSFWRPNDVPVRVGDRVEHGLHLIQVWVRHRERAEEVLVLYPPDGYWRARPIPPGDTRWTAYGSSFLVGPVKNEGRPIVALKEVVFDPATRTFTLAFADGGEGKVRLAALDDEHIVLDVSFSGDMPRDRPFAALRSMYVMETNADTARVAWRTPGARGWGEAPVMTFPGAEALELWTGRVMPSRHNTSAPDMIFGNFSDMPLLPDRRDAPPREATSAPLAQ</sequence>
<evidence type="ECO:0000313" key="3">
    <source>
        <dbReference type="Proteomes" id="UP000588017"/>
    </source>
</evidence>
<evidence type="ECO:0000313" key="2">
    <source>
        <dbReference type="EMBL" id="MBB6167961.1"/>
    </source>
</evidence>